<evidence type="ECO:0000313" key="3">
    <source>
        <dbReference type="Proteomes" id="UP001597343"/>
    </source>
</evidence>
<reference evidence="3" key="1">
    <citation type="journal article" date="2019" name="Int. J. Syst. Evol. Microbiol.">
        <title>The Global Catalogue of Microorganisms (GCM) 10K type strain sequencing project: providing services to taxonomists for standard genome sequencing and annotation.</title>
        <authorList>
            <consortium name="The Broad Institute Genomics Platform"/>
            <consortium name="The Broad Institute Genome Sequencing Center for Infectious Disease"/>
            <person name="Wu L."/>
            <person name="Ma J."/>
        </authorList>
    </citation>
    <scope>NUCLEOTIDE SEQUENCE [LARGE SCALE GENOMIC DNA]</scope>
    <source>
        <strain evidence="3">CGMCC 1.13574</strain>
    </source>
</reference>
<dbReference type="EMBL" id="JBHUIO010000008">
    <property type="protein sequence ID" value="MFD2171023.1"/>
    <property type="molecule type" value="Genomic_DNA"/>
</dbReference>
<evidence type="ECO:0000313" key="2">
    <source>
        <dbReference type="EMBL" id="MFD2171023.1"/>
    </source>
</evidence>
<dbReference type="RefSeq" id="WP_386047489.1">
    <property type="nucleotide sequence ID" value="NZ_JBHUIO010000008.1"/>
</dbReference>
<comment type="caution">
    <text evidence="2">The sequence shown here is derived from an EMBL/GenBank/DDBJ whole genome shotgun (WGS) entry which is preliminary data.</text>
</comment>
<organism evidence="2 3">
    <name type="scientific">Tumebacillus lipolyticus</name>
    <dbReference type="NCBI Taxonomy" id="1280370"/>
    <lineage>
        <taxon>Bacteria</taxon>
        <taxon>Bacillati</taxon>
        <taxon>Bacillota</taxon>
        <taxon>Bacilli</taxon>
        <taxon>Bacillales</taxon>
        <taxon>Alicyclobacillaceae</taxon>
        <taxon>Tumebacillus</taxon>
    </lineage>
</organism>
<feature type="domain" description="REase associating with pPIWI RE" evidence="1">
    <location>
        <begin position="233"/>
        <end position="349"/>
    </location>
</feature>
<dbReference type="Pfam" id="PF18154">
    <property type="entry name" value="pPIWI_RE_REase"/>
    <property type="match status" value="1"/>
</dbReference>
<dbReference type="InterPro" id="IPR040828">
    <property type="entry name" value="pPIWI_RE_REase"/>
</dbReference>
<sequence>MSDAKETLYYLIAGLEEWETIKNQIPATLQKGHLLLSRALMEAEISPPPDYVALLDLLQKPVTQWGLPEFERHLMDQPLVVPYIGLSAAAREFKLIYDSPEEAHAKEVLSILQYCRSNVPQLDEQYRQIRMFLITKPVVTYNELNLFVTTLGDISLYNSVRNCYEEITQVASRYRKCPRCGWTLEQRNHQWLCGIDDICGQIQSREQQLLSWSTTERLFRLRTGVYRYTMLPGLAELRAHDELVKRGYEVKMFPDVDRFDLEVKLGQRYIYLDMKDFSNPFSLAKFFNDQTAYQLQKFSGKGIYIVIPEYRTKRYPGFVSTLRKILSPHANHIRILDEKHILKMLKEEVEC</sequence>
<accession>A0ABW4ZYE6</accession>
<proteinExistence type="predicted"/>
<keyword evidence="3" id="KW-1185">Reference proteome</keyword>
<name>A0ABW4ZYE6_9BACL</name>
<evidence type="ECO:0000259" key="1">
    <source>
        <dbReference type="Pfam" id="PF18154"/>
    </source>
</evidence>
<dbReference type="Proteomes" id="UP001597343">
    <property type="component" value="Unassembled WGS sequence"/>
</dbReference>
<gene>
    <name evidence="2" type="ORF">ACFSOY_13605</name>
</gene>
<protein>
    <recommendedName>
        <fullName evidence="1">REase associating with pPIWI RE domain-containing protein</fullName>
    </recommendedName>
</protein>